<feature type="region of interest" description="Disordered" evidence="1">
    <location>
        <begin position="121"/>
        <end position="227"/>
    </location>
</feature>
<organism evidence="3 4">
    <name type="scientific">Mucor velutinosus</name>
    <dbReference type="NCBI Taxonomy" id="708070"/>
    <lineage>
        <taxon>Eukaryota</taxon>
        <taxon>Fungi</taxon>
        <taxon>Fungi incertae sedis</taxon>
        <taxon>Mucoromycota</taxon>
        <taxon>Mucoromycotina</taxon>
        <taxon>Mucoromycetes</taxon>
        <taxon>Mucorales</taxon>
        <taxon>Mucorineae</taxon>
        <taxon>Mucoraceae</taxon>
        <taxon>Mucor</taxon>
    </lineage>
</organism>
<feature type="compositionally biased region" description="Pro residues" evidence="1">
    <location>
        <begin position="134"/>
        <end position="145"/>
    </location>
</feature>
<accession>A0AAN7HRB0</accession>
<name>A0AAN7HRB0_9FUNG</name>
<feature type="compositionally biased region" description="Basic and acidic residues" evidence="1">
    <location>
        <begin position="308"/>
        <end position="332"/>
    </location>
</feature>
<sequence length="405" mass="44698">MPAGKLSVSPLTIHGLAQNGFPTSQTFVGCYVSPSEKQRTNSASGPEPHYQDTLTCQVNEQDQTLHLDVINEDPARPGPIGSAQVPLYTVFESRKFEDWVPLTTTAGGPLGHIYMRLSFEPSSTQEQQTASPYGLPPPPPIPTNLPPSYNEEHGQAEERKIEVPHTPSHEQPVRQDSTSSLGPESPMPAQYGMGQAPYFPPQQPIRYNSQPSMPGGDSHLPPPVYTPPVAGVPPPVATPEPVATPSPVVVDTLKPVTVDTPTPVMPPKKKGVPNWMKYGGAALAGAAAVGLGSWVKSSFDSDEDEEEERKKAAYEQHQRAMEEEPYRSESFRDGPPPEQYHRAYVPEQESFVDAEEREEEEEAQEEAEEAEEAEREEEEEEEEAEEEEAEEEESDRPVINDSKWR</sequence>
<dbReference type="InterPro" id="IPR000008">
    <property type="entry name" value="C2_dom"/>
</dbReference>
<dbReference type="Proteomes" id="UP001304243">
    <property type="component" value="Unassembled WGS sequence"/>
</dbReference>
<reference evidence="3 4" key="1">
    <citation type="submission" date="2022-11" db="EMBL/GenBank/DDBJ databases">
        <title>Mucor velutinosus strain NIH1002 WGS.</title>
        <authorList>
            <person name="Subramanian P."/>
            <person name="Mullikin J.C."/>
            <person name="Segre J.A."/>
            <person name="Zelazny A.M."/>
        </authorList>
    </citation>
    <scope>NUCLEOTIDE SEQUENCE [LARGE SCALE GENOMIC DNA]</scope>
    <source>
        <strain evidence="3 4">NIH1002</strain>
    </source>
</reference>
<dbReference type="GeneID" id="89956436"/>
<feature type="compositionally biased region" description="Polar residues" evidence="1">
    <location>
        <begin position="121"/>
        <end position="130"/>
    </location>
</feature>
<feature type="domain" description="C2" evidence="2">
    <location>
        <begin position="1"/>
        <end position="100"/>
    </location>
</feature>
<evidence type="ECO:0000259" key="2">
    <source>
        <dbReference type="PROSITE" id="PS50004"/>
    </source>
</evidence>
<dbReference type="PROSITE" id="PS50004">
    <property type="entry name" value="C2"/>
    <property type="match status" value="1"/>
</dbReference>
<dbReference type="Gene3D" id="2.60.40.150">
    <property type="entry name" value="C2 domain"/>
    <property type="match status" value="1"/>
</dbReference>
<feature type="compositionally biased region" description="Basic and acidic residues" evidence="1">
    <location>
        <begin position="395"/>
        <end position="405"/>
    </location>
</feature>
<dbReference type="EMBL" id="JASEJX010000030">
    <property type="protein sequence ID" value="KAK4511535.1"/>
    <property type="molecule type" value="Genomic_DNA"/>
</dbReference>
<feature type="compositionally biased region" description="Acidic residues" evidence="1">
    <location>
        <begin position="350"/>
        <end position="394"/>
    </location>
</feature>
<evidence type="ECO:0000313" key="3">
    <source>
        <dbReference type="EMBL" id="KAK4511535.1"/>
    </source>
</evidence>
<keyword evidence="4" id="KW-1185">Reference proteome</keyword>
<evidence type="ECO:0000256" key="1">
    <source>
        <dbReference type="SAM" id="MobiDB-lite"/>
    </source>
</evidence>
<protein>
    <recommendedName>
        <fullName evidence="2">C2 domain-containing protein</fullName>
    </recommendedName>
</protein>
<dbReference type="SUPFAM" id="SSF49562">
    <property type="entry name" value="C2 domain (Calcium/lipid-binding domain, CaLB)"/>
    <property type="match status" value="1"/>
</dbReference>
<dbReference type="Pfam" id="PF00168">
    <property type="entry name" value="C2"/>
    <property type="match status" value="1"/>
</dbReference>
<evidence type="ECO:0000313" key="4">
    <source>
        <dbReference type="Proteomes" id="UP001304243"/>
    </source>
</evidence>
<dbReference type="RefSeq" id="XP_064678201.1">
    <property type="nucleotide sequence ID" value="XM_064831921.1"/>
</dbReference>
<gene>
    <name evidence="3" type="ORF">ATC70_012750</name>
</gene>
<proteinExistence type="predicted"/>
<dbReference type="PROSITE" id="PS51257">
    <property type="entry name" value="PROKAR_LIPOPROTEIN"/>
    <property type="match status" value="1"/>
</dbReference>
<comment type="caution">
    <text evidence="3">The sequence shown here is derived from an EMBL/GenBank/DDBJ whole genome shotgun (WGS) entry which is preliminary data.</text>
</comment>
<feature type="compositionally biased region" description="Basic and acidic residues" evidence="1">
    <location>
        <begin position="150"/>
        <end position="173"/>
    </location>
</feature>
<dbReference type="AlphaFoldDB" id="A0AAN7HRB0"/>
<feature type="region of interest" description="Disordered" evidence="1">
    <location>
        <begin position="297"/>
        <end position="405"/>
    </location>
</feature>
<dbReference type="InterPro" id="IPR035892">
    <property type="entry name" value="C2_domain_sf"/>
</dbReference>